<protein>
    <submittedName>
        <fullName evidence="1">20946_t:CDS:1</fullName>
    </submittedName>
</protein>
<keyword evidence="2" id="KW-1185">Reference proteome</keyword>
<organism evidence="1 2">
    <name type="scientific">Racocetra persica</name>
    <dbReference type="NCBI Taxonomy" id="160502"/>
    <lineage>
        <taxon>Eukaryota</taxon>
        <taxon>Fungi</taxon>
        <taxon>Fungi incertae sedis</taxon>
        <taxon>Mucoromycota</taxon>
        <taxon>Glomeromycotina</taxon>
        <taxon>Glomeromycetes</taxon>
        <taxon>Diversisporales</taxon>
        <taxon>Gigasporaceae</taxon>
        <taxon>Racocetra</taxon>
    </lineage>
</organism>
<evidence type="ECO:0000313" key="2">
    <source>
        <dbReference type="Proteomes" id="UP000789920"/>
    </source>
</evidence>
<accession>A0ACA9KY29</accession>
<name>A0ACA9KY29_9GLOM</name>
<proteinExistence type="predicted"/>
<gene>
    <name evidence="1" type="ORF">RPERSI_LOCUS1781</name>
</gene>
<dbReference type="EMBL" id="CAJVQC010001770">
    <property type="protein sequence ID" value="CAG8500121.1"/>
    <property type="molecule type" value="Genomic_DNA"/>
</dbReference>
<reference evidence="1" key="1">
    <citation type="submission" date="2021-06" db="EMBL/GenBank/DDBJ databases">
        <authorList>
            <person name="Kallberg Y."/>
            <person name="Tangrot J."/>
            <person name="Rosling A."/>
        </authorList>
    </citation>
    <scope>NUCLEOTIDE SEQUENCE</scope>
    <source>
        <strain evidence="1">MA461A</strain>
    </source>
</reference>
<evidence type="ECO:0000313" key="1">
    <source>
        <dbReference type="EMBL" id="CAG8500121.1"/>
    </source>
</evidence>
<sequence>MPSLAAQDSKADSKCLNSTLGFDHIYVINLEYRTDRREKMEAIANQLNLDFEFFPAVSKYDRKELDKFNSGQLLTSVKACYVSHYKVYQSIIMNGYGNALILEDDVDIEMNIVNIMTDILLALPTDWEMLYLGHCGYERFGEGVGGSDKHKIYKSNRPGCTHAYAVSYIGANKLLKELVNPQAPIDMEIIEKIQQEVIISYSFQPQVIVQWRSKDNPSDVSPGTPEHSYPLENSTLHFLGFPWSFKNE</sequence>
<comment type="caution">
    <text evidence="1">The sequence shown here is derived from an EMBL/GenBank/DDBJ whole genome shotgun (WGS) entry which is preliminary data.</text>
</comment>
<dbReference type="Proteomes" id="UP000789920">
    <property type="component" value="Unassembled WGS sequence"/>
</dbReference>